<feature type="binding site" evidence="17">
    <location>
        <position position="315"/>
    </location>
    <ligand>
        <name>substrate</name>
    </ligand>
</feature>
<evidence type="ECO:0000313" key="21">
    <source>
        <dbReference type="EMBL" id="KAF1951570.1"/>
    </source>
</evidence>
<keyword evidence="11" id="KW-0119">Carbohydrate metabolism</keyword>
<keyword evidence="7" id="KW-0378">Hydrolase</keyword>
<gene>
    <name evidence="21" type="ORF">CC80DRAFT_453843</name>
</gene>
<dbReference type="InterPro" id="IPR013780">
    <property type="entry name" value="Glyco_hydro_b"/>
</dbReference>
<feature type="binding site" evidence="15">
    <location>
        <position position="249"/>
    </location>
    <ligand>
        <name>Ca(2+)</name>
        <dbReference type="ChEBI" id="CHEBI:29108"/>
        <label>2</label>
    </ligand>
</feature>
<evidence type="ECO:0000256" key="10">
    <source>
        <dbReference type="ARBA" id="ARBA00023180"/>
    </source>
</evidence>
<feature type="binding site" evidence="15">
    <location>
        <position position="194"/>
    </location>
    <ligand>
        <name>Ca(2+)</name>
        <dbReference type="ChEBI" id="CHEBI:29108"/>
        <label>1</label>
    </ligand>
</feature>
<evidence type="ECO:0000256" key="16">
    <source>
        <dbReference type="PIRSR" id="PIRSR001024-4"/>
    </source>
</evidence>
<evidence type="ECO:0000256" key="13">
    <source>
        <dbReference type="PIRSR" id="PIRSR001024-1"/>
    </source>
</evidence>
<dbReference type="InterPro" id="IPR013777">
    <property type="entry name" value="A-amylase-like"/>
</dbReference>
<feature type="binding site" evidence="15">
    <location>
        <position position="225"/>
    </location>
    <ligand>
        <name>Ca(2+)</name>
        <dbReference type="ChEBI" id="CHEBI:29108"/>
        <label>2</label>
    </ligand>
</feature>
<evidence type="ECO:0000256" key="19">
    <source>
        <dbReference type="SAM" id="SignalP"/>
    </source>
</evidence>
<keyword evidence="12" id="KW-0326">Glycosidase</keyword>
<dbReference type="Gene3D" id="3.20.20.80">
    <property type="entry name" value="Glycosidases"/>
    <property type="match status" value="1"/>
</dbReference>
<sequence length="547" mass="60057">MKFSILLTVASAVVSITNAASAHQWRSQSIYQLLTDRFARTDGSITATCNTLDMDHCGGTYQGIIKQLDYIQSMGFTAIWISPVTYQMPEKTKFGYAWHGYWQQDLYRLNERFGTAKDLKGLSKALHDRDMYLMVDVVPNHNGWNGTADSVDYSRFNPFNDKKYFNDFCVISNYSDQAMVEDCWLGDDLVPLPDLKTADQEVSDKYNSWIKELVSNYSIDGLRIDTAKHVHKPFWSSFQSAAGIFAIGEVVARDPEYCCDYQQYLESIINYPAYYPFMLFLNSTSGSTAPLLTATQTLKSACNVSLLGTFTENHDLPRFASQTQDMALAKNALALTLLWDGIPIVYAGQEQHYKGYADPENREATWLSGYSREGELYKLTAAVNEVRNRALAIDANYATYNIHAIWNDTNTVALRKGHNGKQIISVFTNKGNSSASWTLNLSGTGWESGTEVVEVLTCTRATVDAKGSFEVPMEGGVPRIYFAVSAVGDGGICKPKPNTTSGGGPGGASPSETKKSVAVLGQQAFTGGRKKVVAIAGVAVAAVAGVV</sequence>
<feature type="binding site" evidence="17">
    <location>
        <position position="362"/>
    </location>
    <ligand>
        <name>substrate</name>
    </ligand>
</feature>
<feature type="binding site" evidence="15">
    <location>
        <position position="140"/>
    </location>
    <ligand>
        <name>Ca(2+)</name>
        <dbReference type="ChEBI" id="CHEBI:29108"/>
        <label>1</label>
    </ligand>
</feature>
<keyword evidence="8 15" id="KW-0106">Calcium</keyword>
<keyword evidence="22" id="KW-1185">Reference proteome</keyword>
<feature type="binding site" evidence="15">
    <location>
        <position position="229"/>
    </location>
    <ligand>
        <name>Ca(2+)</name>
        <dbReference type="ChEBI" id="CHEBI:29108"/>
        <label>1</label>
    </ligand>
</feature>
<name>A0A6A5THC9_9PLEO</name>
<feature type="domain" description="Glycosyl hydrolase family 13 catalytic" evidence="20">
    <location>
        <begin position="32"/>
        <end position="387"/>
    </location>
</feature>
<dbReference type="SUPFAM" id="SSF51011">
    <property type="entry name" value="Glycosyl hydrolase domain"/>
    <property type="match status" value="1"/>
</dbReference>
<evidence type="ECO:0000256" key="8">
    <source>
        <dbReference type="ARBA" id="ARBA00022837"/>
    </source>
</evidence>
<dbReference type="PIRSF" id="PIRSF001024">
    <property type="entry name" value="Alph-amyl_fung"/>
    <property type="match status" value="1"/>
</dbReference>
<dbReference type="EC" id="3.2.1.1" evidence="4"/>
<comment type="cofactor">
    <cofactor evidence="2">
        <name>Ca(2+)</name>
        <dbReference type="ChEBI" id="CHEBI:29108"/>
    </cofactor>
</comment>
<evidence type="ECO:0000256" key="4">
    <source>
        <dbReference type="ARBA" id="ARBA00012595"/>
    </source>
</evidence>
<keyword evidence="10" id="KW-0325">Glycoprotein</keyword>
<feature type="disulfide bond" evidence="16">
    <location>
        <begin position="49"/>
        <end position="57"/>
    </location>
</feature>
<feature type="disulfide bond" evidence="16">
    <location>
        <begin position="259"/>
        <end position="302"/>
    </location>
</feature>
<evidence type="ECO:0000256" key="3">
    <source>
        <dbReference type="ARBA" id="ARBA00008061"/>
    </source>
</evidence>
<dbReference type="Pfam" id="PF09260">
    <property type="entry name" value="A_amylase_dom_C"/>
    <property type="match status" value="1"/>
</dbReference>
<feature type="binding site" evidence="15">
    <location>
        <position position="181"/>
    </location>
    <ligand>
        <name>Ca(2+)</name>
        <dbReference type="ChEBI" id="CHEBI:29108"/>
        <label>1</label>
    </ligand>
</feature>
<feature type="chain" id="PRO_5025392348" description="alpha-amylase" evidence="19">
    <location>
        <begin position="23"/>
        <end position="547"/>
    </location>
</feature>
<dbReference type="PANTHER" id="PTHR10357">
    <property type="entry name" value="ALPHA-AMYLASE FAMILY MEMBER"/>
    <property type="match status" value="1"/>
</dbReference>
<dbReference type="Gene3D" id="2.60.40.1180">
    <property type="entry name" value="Golgi alpha-mannosidase II"/>
    <property type="match status" value="1"/>
</dbReference>
<dbReference type="AlphaFoldDB" id="A0A6A5THC9"/>
<dbReference type="InterPro" id="IPR015340">
    <property type="entry name" value="A_amylase_C_dom"/>
</dbReference>
<feature type="binding site" evidence="17">
    <location>
        <position position="223"/>
    </location>
    <ligand>
        <name>substrate</name>
    </ligand>
</feature>
<evidence type="ECO:0000256" key="12">
    <source>
        <dbReference type="ARBA" id="ARBA00023295"/>
    </source>
</evidence>
<dbReference type="GO" id="GO:0004556">
    <property type="term" value="F:alpha-amylase activity"/>
    <property type="evidence" value="ECO:0007669"/>
    <property type="project" value="UniProtKB-EC"/>
</dbReference>
<keyword evidence="9 16" id="KW-1015">Disulfide bond</keyword>
<proteinExistence type="inferred from homology"/>
<keyword evidence="5 15" id="KW-0479">Metal-binding</keyword>
<feature type="active site" description="Proton donor" evidence="13">
    <location>
        <position position="249"/>
    </location>
</feature>
<evidence type="ECO:0000256" key="6">
    <source>
        <dbReference type="ARBA" id="ARBA00022729"/>
    </source>
</evidence>
<reference evidence="21" key="1">
    <citation type="journal article" date="2020" name="Stud. Mycol.">
        <title>101 Dothideomycetes genomes: a test case for predicting lifestyles and emergence of pathogens.</title>
        <authorList>
            <person name="Haridas S."/>
            <person name="Albert R."/>
            <person name="Binder M."/>
            <person name="Bloem J."/>
            <person name="Labutti K."/>
            <person name="Salamov A."/>
            <person name="Andreopoulos B."/>
            <person name="Baker S."/>
            <person name="Barry K."/>
            <person name="Bills G."/>
            <person name="Bluhm B."/>
            <person name="Cannon C."/>
            <person name="Castanera R."/>
            <person name="Culley D."/>
            <person name="Daum C."/>
            <person name="Ezra D."/>
            <person name="Gonzalez J."/>
            <person name="Henrissat B."/>
            <person name="Kuo A."/>
            <person name="Liang C."/>
            <person name="Lipzen A."/>
            <person name="Lutzoni F."/>
            <person name="Magnuson J."/>
            <person name="Mondo S."/>
            <person name="Nolan M."/>
            <person name="Ohm R."/>
            <person name="Pangilinan J."/>
            <person name="Park H.-J."/>
            <person name="Ramirez L."/>
            <person name="Alfaro M."/>
            <person name="Sun H."/>
            <person name="Tritt A."/>
            <person name="Yoshinaga Y."/>
            <person name="Zwiers L.-H."/>
            <person name="Turgeon B."/>
            <person name="Goodwin S."/>
            <person name="Spatafora J."/>
            <person name="Crous P."/>
            <person name="Grigoriev I."/>
        </authorList>
    </citation>
    <scope>NUCLEOTIDE SEQUENCE</scope>
    <source>
        <strain evidence="21">CBS 675.92</strain>
    </source>
</reference>
<evidence type="ECO:0000256" key="1">
    <source>
        <dbReference type="ARBA" id="ARBA00000548"/>
    </source>
</evidence>
<evidence type="ECO:0000256" key="14">
    <source>
        <dbReference type="PIRSR" id="PIRSR001024-2"/>
    </source>
</evidence>
<dbReference type="InterPro" id="IPR006047">
    <property type="entry name" value="GH13_cat_dom"/>
</dbReference>
<evidence type="ECO:0000256" key="18">
    <source>
        <dbReference type="SAM" id="MobiDB-lite"/>
    </source>
</evidence>
<comment type="similarity">
    <text evidence="3">Belongs to the glycosyl hydrolase 13 family.</text>
</comment>
<evidence type="ECO:0000256" key="5">
    <source>
        <dbReference type="ARBA" id="ARBA00022723"/>
    </source>
</evidence>
<feature type="site" description="Transition state stabilizer" evidence="14">
    <location>
        <position position="315"/>
    </location>
</feature>
<feature type="binding site" evidence="17">
    <location>
        <position position="102"/>
    </location>
    <ligand>
        <name>substrate</name>
    </ligand>
</feature>
<accession>A0A6A5THC9</accession>
<evidence type="ECO:0000256" key="7">
    <source>
        <dbReference type="ARBA" id="ARBA00022801"/>
    </source>
</evidence>
<feature type="active site" description="Nucleophile" evidence="13">
    <location>
        <position position="225"/>
    </location>
</feature>
<dbReference type="OrthoDB" id="204980at2759"/>
<evidence type="ECO:0000256" key="15">
    <source>
        <dbReference type="PIRSR" id="PIRSR001024-3"/>
    </source>
</evidence>
<evidence type="ECO:0000256" key="2">
    <source>
        <dbReference type="ARBA" id="ARBA00001913"/>
    </source>
</evidence>
<evidence type="ECO:0000313" key="22">
    <source>
        <dbReference type="Proteomes" id="UP000800035"/>
    </source>
</evidence>
<feature type="disulfide bond" evidence="16">
    <location>
        <begin position="169"/>
        <end position="183"/>
    </location>
</feature>
<dbReference type="GO" id="GO:0016052">
    <property type="term" value="P:carbohydrate catabolic process"/>
    <property type="evidence" value="ECO:0007669"/>
    <property type="project" value="InterPro"/>
</dbReference>
<feature type="binding site" evidence="17">
    <location>
        <position position="141"/>
    </location>
    <ligand>
        <name>substrate</name>
    </ligand>
</feature>
<evidence type="ECO:0000256" key="17">
    <source>
        <dbReference type="PIRSR" id="PIRSR001024-5"/>
    </source>
</evidence>
<dbReference type="EMBL" id="ML977016">
    <property type="protein sequence ID" value="KAF1951570.1"/>
    <property type="molecule type" value="Genomic_DNA"/>
</dbReference>
<feature type="signal peptide" evidence="19">
    <location>
        <begin position="1"/>
        <end position="22"/>
    </location>
</feature>
<protein>
    <recommendedName>
        <fullName evidence="4">alpha-amylase</fullName>
        <ecNumber evidence="4">3.2.1.1</ecNumber>
    </recommendedName>
</protein>
<evidence type="ECO:0000256" key="11">
    <source>
        <dbReference type="ARBA" id="ARBA00023277"/>
    </source>
</evidence>
<feature type="disulfide bond" evidence="16">
    <location>
        <begin position="458"/>
        <end position="493"/>
    </location>
</feature>
<keyword evidence="6 19" id="KW-0732">Signal</keyword>
<evidence type="ECO:0000256" key="9">
    <source>
        <dbReference type="ARBA" id="ARBA00023157"/>
    </source>
</evidence>
<dbReference type="SMART" id="SM00642">
    <property type="entry name" value="Aamy"/>
    <property type="match status" value="1"/>
</dbReference>
<feature type="region of interest" description="Disordered" evidence="18">
    <location>
        <begin position="494"/>
        <end position="513"/>
    </location>
</feature>
<comment type="catalytic activity">
    <reaction evidence="1">
        <text>Endohydrolysis of (1-&gt;4)-alpha-D-glucosidic linkages in polysaccharides containing three or more (1-&gt;4)-alpha-linked D-glucose units.</text>
        <dbReference type="EC" id="3.2.1.1"/>
    </reaction>
</comment>
<dbReference type="GO" id="GO:0005509">
    <property type="term" value="F:calcium ion binding"/>
    <property type="evidence" value="ECO:0007669"/>
    <property type="project" value="InterPro"/>
</dbReference>
<evidence type="ECO:0000259" key="20">
    <source>
        <dbReference type="SMART" id="SM00642"/>
    </source>
</evidence>
<dbReference type="Pfam" id="PF00128">
    <property type="entry name" value="Alpha-amylase"/>
    <property type="match status" value="1"/>
</dbReference>
<dbReference type="PANTHER" id="PTHR10357:SF215">
    <property type="entry name" value="ALPHA-AMYLASE 1"/>
    <property type="match status" value="1"/>
</dbReference>
<organism evidence="21 22">
    <name type="scientific">Byssothecium circinans</name>
    <dbReference type="NCBI Taxonomy" id="147558"/>
    <lineage>
        <taxon>Eukaryota</taxon>
        <taxon>Fungi</taxon>
        <taxon>Dikarya</taxon>
        <taxon>Ascomycota</taxon>
        <taxon>Pezizomycotina</taxon>
        <taxon>Dothideomycetes</taxon>
        <taxon>Pleosporomycetidae</taxon>
        <taxon>Pleosporales</taxon>
        <taxon>Massarineae</taxon>
        <taxon>Massarinaceae</taxon>
        <taxon>Byssothecium</taxon>
    </lineage>
</organism>
<dbReference type="CDD" id="cd11319">
    <property type="entry name" value="AmyAc_euk_AmyA"/>
    <property type="match status" value="1"/>
</dbReference>
<dbReference type="InterPro" id="IPR017853">
    <property type="entry name" value="GH"/>
</dbReference>
<dbReference type="Proteomes" id="UP000800035">
    <property type="component" value="Unassembled WGS sequence"/>
</dbReference>
<dbReference type="FunFam" id="3.20.20.80:FF:000120">
    <property type="entry name" value="Alpha-amylase A"/>
    <property type="match status" value="1"/>
</dbReference>
<dbReference type="SUPFAM" id="SSF51445">
    <property type="entry name" value="(Trans)glycosidases"/>
    <property type="match status" value="1"/>
</dbReference>